<dbReference type="GO" id="GO:0003677">
    <property type="term" value="F:DNA binding"/>
    <property type="evidence" value="ECO:0007669"/>
    <property type="project" value="InterPro"/>
</dbReference>
<keyword evidence="4" id="KW-0804">Transcription</keyword>
<dbReference type="AlphaFoldDB" id="A0AAE3JBK3"/>
<evidence type="ECO:0000259" key="5">
    <source>
        <dbReference type="Pfam" id="PF04542"/>
    </source>
</evidence>
<dbReference type="InterPro" id="IPR014284">
    <property type="entry name" value="RNA_pol_sigma-70_dom"/>
</dbReference>
<dbReference type="SUPFAM" id="SSF88659">
    <property type="entry name" value="Sigma3 and sigma4 domains of RNA polymerase sigma factors"/>
    <property type="match status" value="1"/>
</dbReference>
<dbReference type="Proteomes" id="UP001198200">
    <property type="component" value="Unassembled WGS sequence"/>
</dbReference>
<comment type="caution">
    <text evidence="7">The sequence shown here is derived from an EMBL/GenBank/DDBJ whole genome shotgun (WGS) entry which is preliminary data.</text>
</comment>
<dbReference type="GO" id="GO:0016987">
    <property type="term" value="F:sigma factor activity"/>
    <property type="evidence" value="ECO:0007669"/>
    <property type="project" value="UniProtKB-KW"/>
</dbReference>
<evidence type="ECO:0000313" key="8">
    <source>
        <dbReference type="Proteomes" id="UP001198200"/>
    </source>
</evidence>
<evidence type="ECO:0000256" key="1">
    <source>
        <dbReference type="ARBA" id="ARBA00010641"/>
    </source>
</evidence>
<dbReference type="PANTHER" id="PTHR43133">
    <property type="entry name" value="RNA POLYMERASE ECF-TYPE SIGMA FACTO"/>
    <property type="match status" value="1"/>
</dbReference>
<dbReference type="Gene3D" id="1.10.10.10">
    <property type="entry name" value="Winged helix-like DNA-binding domain superfamily/Winged helix DNA-binding domain"/>
    <property type="match status" value="1"/>
</dbReference>
<dbReference type="Gene3D" id="1.10.1740.10">
    <property type="match status" value="1"/>
</dbReference>
<dbReference type="CDD" id="cd06171">
    <property type="entry name" value="Sigma70_r4"/>
    <property type="match status" value="1"/>
</dbReference>
<dbReference type="InterPro" id="IPR013324">
    <property type="entry name" value="RNA_pol_sigma_r3/r4-like"/>
</dbReference>
<organism evidence="7 8">
    <name type="scientific">Anthropogastromicrobium aceti</name>
    <dbReference type="NCBI Taxonomy" id="2981768"/>
    <lineage>
        <taxon>Bacteria</taxon>
        <taxon>Bacillati</taxon>
        <taxon>Bacillota</taxon>
        <taxon>Clostridia</taxon>
        <taxon>Lachnospirales</taxon>
        <taxon>Lachnospiraceae</taxon>
        <taxon>Anthropogastromicrobium</taxon>
    </lineage>
</organism>
<gene>
    <name evidence="7" type="ORF">LKD48_07355</name>
</gene>
<name>A0AAE3JBK3_9FIRM</name>
<protein>
    <submittedName>
        <fullName evidence="7">RNA polymerase sigma factor</fullName>
    </submittedName>
</protein>
<dbReference type="NCBIfam" id="TIGR02937">
    <property type="entry name" value="sigma70-ECF"/>
    <property type="match status" value="1"/>
</dbReference>
<dbReference type="PANTHER" id="PTHR43133:SF60">
    <property type="entry name" value="RNA POLYMERASE SIGMA FACTOR SIGV"/>
    <property type="match status" value="1"/>
</dbReference>
<proteinExistence type="inferred from homology"/>
<dbReference type="SUPFAM" id="SSF88946">
    <property type="entry name" value="Sigma2 domain of RNA polymerase sigma factors"/>
    <property type="match status" value="1"/>
</dbReference>
<keyword evidence="2" id="KW-0805">Transcription regulation</keyword>
<evidence type="ECO:0000259" key="6">
    <source>
        <dbReference type="Pfam" id="PF08281"/>
    </source>
</evidence>
<feature type="domain" description="RNA polymerase sigma-70 region 2" evidence="5">
    <location>
        <begin position="12"/>
        <end position="78"/>
    </location>
</feature>
<dbReference type="InterPro" id="IPR013249">
    <property type="entry name" value="RNA_pol_sigma70_r4_t2"/>
</dbReference>
<evidence type="ECO:0000256" key="2">
    <source>
        <dbReference type="ARBA" id="ARBA00023015"/>
    </source>
</evidence>
<dbReference type="Pfam" id="PF08281">
    <property type="entry name" value="Sigma70_r4_2"/>
    <property type="match status" value="1"/>
</dbReference>
<dbReference type="InterPro" id="IPR013325">
    <property type="entry name" value="RNA_pol_sigma_r2"/>
</dbReference>
<dbReference type="InterPro" id="IPR036388">
    <property type="entry name" value="WH-like_DNA-bd_sf"/>
</dbReference>
<keyword evidence="8" id="KW-1185">Reference proteome</keyword>
<evidence type="ECO:0000256" key="3">
    <source>
        <dbReference type="ARBA" id="ARBA00023082"/>
    </source>
</evidence>
<dbReference type="InterPro" id="IPR007627">
    <property type="entry name" value="RNA_pol_sigma70_r2"/>
</dbReference>
<reference evidence="7 8" key="1">
    <citation type="submission" date="2021-10" db="EMBL/GenBank/DDBJ databases">
        <title>Anaerobic single-cell dispensing facilitates the cultivation of human gut bacteria.</title>
        <authorList>
            <person name="Afrizal A."/>
        </authorList>
    </citation>
    <scope>NUCLEOTIDE SEQUENCE [LARGE SCALE GENOMIC DNA]</scope>
    <source>
        <strain evidence="7 8">CLA-AA-H224</strain>
    </source>
</reference>
<evidence type="ECO:0000313" key="7">
    <source>
        <dbReference type="EMBL" id="MCC2221455.1"/>
    </source>
</evidence>
<dbReference type="Pfam" id="PF04542">
    <property type="entry name" value="Sigma70_r2"/>
    <property type="match status" value="1"/>
</dbReference>
<accession>A0AAE3JBK3</accession>
<dbReference type="GO" id="GO:0006352">
    <property type="term" value="P:DNA-templated transcription initiation"/>
    <property type="evidence" value="ECO:0007669"/>
    <property type="project" value="InterPro"/>
</dbReference>
<dbReference type="RefSeq" id="WP_308731609.1">
    <property type="nucleotide sequence ID" value="NZ_JAJEQN010000014.1"/>
</dbReference>
<dbReference type="InterPro" id="IPR039425">
    <property type="entry name" value="RNA_pol_sigma-70-like"/>
</dbReference>
<feature type="domain" description="RNA polymerase sigma factor 70 region 4 type 2" evidence="6">
    <location>
        <begin position="102"/>
        <end position="150"/>
    </location>
</feature>
<evidence type="ECO:0000256" key="4">
    <source>
        <dbReference type="ARBA" id="ARBA00023163"/>
    </source>
</evidence>
<keyword evidence="3" id="KW-0731">Sigma factor</keyword>
<comment type="similarity">
    <text evidence="1">Belongs to the sigma-70 factor family. ECF subfamily.</text>
</comment>
<sequence length="165" mass="19634">MKHEEREVRQTYNDYGDDLYRLCYFYTGNVHDAMDAVQNTLVHLMEYTGTFESESHKKSWLLKVGVNECRQLHRQWWRRKVTADESLIDMERVGVRTSDVWESVMSLPTKYRTAIYLYYYVGYSTEEIAKIMEKQSSTVRSLLLRARKKLKEELVEPQADSSSRI</sequence>
<dbReference type="EMBL" id="JAJEQN010000014">
    <property type="protein sequence ID" value="MCC2221455.1"/>
    <property type="molecule type" value="Genomic_DNA"/>
</dbReference>